<organism evidence="9 10">
    <name type="scientific">Ruminiclostridium sufflavum DSM 19573</name>
    <dbReference type="NCBI Taxonomy" id="1121337"/>
    <lineage>
        <taxon>Bacteria</taxon>
        <taxon>Bacillati</taxon>
        <taxon>Bacillota</taxon>
        <taxon>Clostridia</taxon>
        <taxon>Eubacteriales</taxon>
        <taxon>Oscillospiraceae</taxon>
        <taxon>Ruminiclostridium</taxon>
    </lineage>
</organism>
<feature type="transmembrane region" description="Helical" evidence="7">
    <location>
        <begin position="282"/>
        <end position="300"/>
    </location>
</feature>
<feature type="domain" description="Acyltransferase 3" evidence="8">
    <location>
        <begin position="33"/>
        <end position="374"/>
    </location>
</feature>
<dbReference type="RefSeq" id="WP_110462381.1">
    <property type="nucleotide sequence ID" value="NZ_QKMR01000013.1"/>
</dbReference>
<dbReference type="OrthoDB" id="9810469at2"/>
<name>A0A318XJP6_9FIRM</name>
<dbReference type="InterPro" id="IPR002656">
    <property type="entry name" value="Acyl_transf_3_dom"/>
</dbReference>
<feature type="transmembrane region" description="Helical" evidence="7">
    <location>
        <begin position="104"/>
        <end position="122"/>
    </location>
</feature>
<keyword evidence="6 7" id="KW-0472">Membrane</keyword>
<sequence>MENSMALSESIKETARQENREYVSKPLSSNRLVYVDMLKLLAIIGVITIHICAVPLTTLKIASSNWEFALLFGAAVRWAVPVFLMCSGALFLKTDKVIAAKRIFTKYLSRILCALFVWASFYEGLDIYRAFRSMGYFDYTLIYKAIEHIFTFNTQTHLYYLYIVILIYSLLPALRVFTDNASKRQMEYLLIAWVILGIVLPFAVQFRPFSLIRGMVRQYPMSMVYSAIGYFMAGHYLNKYPLKKRTNYIFYFLGITGLLVTICGTELSSISRNAVYTSFLEGMTPNVAAMAAALFLLIKNHFERINRQKQEEAASGRLRRIIVYISKGSFCIYLVHVAFIDLLKDLSLTFPDANTLITIPVLVTTVFMLSLGVYFILSRIPGINKYLI</sequence>
<feature type="transmembrane region" description="Helical" evidence="7">
    <location>
        <begin position="321"/>
        <end position="343"/>
    </location>
</feature>
<evidence type="ECO:0000256" key="5">
    <source>
        <dbReference type="ARBA" id="ARBA00022989"/>
    </source>
</evidence>
<accession>A0A318XJP6</accession>
<keyword evidence="4 7" id="KW-0812">Transmembrane</keyword>
<dbReference type="EMBL" id="QKMR01000013">
    <property type="protein sequence ID" value="PYG87224.1"/>
    <property type="molecule type" value="Genomic_DNA"/>
</dbReference>
<keyword evidence="5 7" id="KW-1133">Transmembrane helix</keyword>
<feature type="transmembrane region" description="Helical" evidence="7">
    <location>
        <begin position="249"/>
        <end position="270"/>
    </location>
</feature>
<evidence type="ECO:0000256" key="6">
    <source>
        <dbReference type="ARBA" id="ARBA00023136"/>
    </source>
</evidence>
<keyword evidence="10" id="KW-1185">Reference proteome</keyword>
<keyword evidence="9" id="KW-0808">Transferase</keyword>
<dbReference type="PANTHER" id="PTHR40074">
    <property type="entry name" value="O-ACETYLTRANSFERASE WECH"/>
    <property type="match status" value="1"/>
</dbReference>
<evidence type="ECO:0000256" key="3">
    <source>
        <dbReference type="ARBA" id="ARBA00022475"/>
    </source>
</evidence>
<evidence type="ECO:0000313" key="9">
    <source>
        <dbReference type="EMBL" id="PYG87224.1"/>
    </source>
</evidence>
<dbReference type="AlphaFoldDB" id="A0A318XJP6"/>
<comment type="caution">
    <text evidence="9">The sequence shown here is derived from an EMBL/GenBank/DDBJ whole genome shotgun (WGS) entry which is preliminary data.</text>
</comment>
<dbReference type="GO" id="GO:0005886">
    <property type="term" value="C:plasma membrane"/>
    <property type="evidence" value="ECO:0007669"/>
    <property type="project" value="UniProtKB-SubCell"/>
</dbReference>
<feature type="transmembrane region" description="Helical" evidence="7">
    <location>
        <begin position="219"/>
        <end position="237"/>
    </location>
</feature>
<dbReference type="Proteomes" id="UP000248132">
    <property type="component" value="Unassembled WGS sequence"/>
</dbReference>
<evidence type="ECO:0000256" key="4">
    <source>
        <dbReference type="ARBA" id="ARBA00022692"/>
    </source>
</evidence>
<dbReference type="PANTHER" id="PTHR40074:SF2">
    <property type="entry name" value="O-ACETYLTRANSFERASE WECH"/>
    <property type="match status" value="1"/>
</dbReference>
<comment type="similarity">
    <text evidence="2">Belongs to the acyltransferase 3 family.</text>
</comment>
<dbReference type="GO" id="GO:0016413">
    <property type="term" value="F:O-acetyltransferase activity"/>
    <property type="evidence" value="ECO:0007669"/>
    <property type="project" value="TreeGrafter"/>
</dbReference>
<evidence type="ECO:0000256" key="2">
    <source>
        <dbReference type="ARBA" id="ARBA00007400"/>
    </source>
</evidence>
<feature type="transmembrane region" description="Helical" evidence="7">
    <location>
        <begin position="159"/>
        <end position="177"/>
    </location>
</feature>
<dbReference type="Pfam" id="PF01757">
    <property type="entry name" value="Acyl_transf_3"/>
    <property type="match status" value="1"/>
</dbReference>
<comment type="subcellular location">
    <subcellularLocation>
        <location evidence="1">Cell membrane</location>
        <topology evidence="1">Multi-pass membrane protein</topology>
    </subcellularLocation>
</comment>
<feature type="transmembrane region" description="Helical" evidence="7">
    <location>
        <begin position="68"/>
        <end position="92"/>
    </location>
</feature>
<proteinExistence type="inferred from homology"/>
<feature type="transmembrane region" description="Helical" evidence="7">
    <location>
        <begin position="40"/>
        <end position="62"/>
    </location>
</feature>
<keyword evidence="9" id="KW-0012">Acyltransferase</keyword>
<evidence type="ECO:0000259" key="8">
    <source>
        <dbReference type="Pfam" id="PF01757"/>
    </source>
</evidence>
<feature type="transmembrane region" description="Helical" evidence="7">
    <location>
        <begin position="355"/>
        <end position="377"/>
    </location>
</feature>
<gene>
    <name evidence="9" type="ORF">LY28_02362</name>
</gene>
<dbReference type="GO" id="GO:0009246">
    <property type="term" value="P:enterobacterial common antigen biosynthetic process"/>
    <property type="evidence" value="ECO:0007669"/>
    <property type="project" value="TreeGrafter"/>
</dbReference>
<feature type="transmembrane region" description="Helical" evidence="7">
    <location>
        <begin position="189"/>
        <end position="207"/>
    </location>
</feature>
<keyword evidence="3" id="KW-1003">Cell membrane</keyword>
<protein>
    <submittedName>
        <fullName evidence="9">Surface polysaccharide O-acyltransferase-like enzyme</fullName>
    </submittedName>
</protein>
<evidence type="ECO:0000256" key="7">
    <source>
        <dbReference type="SAM" id="Phobius"/>
    </source>
</evidence>
<reference evidence="9 10" key="1">
    <citation type="submission" date="2018-06" db="EMBL/GenBank/DDBJ databases">
        <title>Genomic Encyclopedia of Type Strains, Phase I: the one thousand microbial genomes (KMG-I) project.</title>
        <authorList>
            <person name="Kyrpides N."/>
        </authorList>
    </citation>
    <scope>NUCLEOTIDE SEQUENCE [LARGE SCALE GENOMIC DNA]</scope>
    <source>
        <strain evidence="9 10">DSM 19573</strain>
    </source>
</reference>
<evidence type="ECO:0000313" key="10">
    <source>
        <dbReference type="Proteomes" id="UP000248132"/>
    </source>
</evidence>
<evidence type="ECO:0000256" key="1">
    <source>
        <dbReference type="ARBA" id="ARBA00004651"/>
    </source>
</evidence>